<dbReference type="OrthoDB" id="9805445at2"/>
<keyword evidence="2" id="KW-0645">Protease</keyword>
<dbReference type="Pfam" id="PF06037">
    <property type="entry name" value="DUF922"/>
    <property type="match status" value="1"/>
</dbReference>
<feature type="signal peptide" evidence="1">
    <location>
        <begin position="1"/>
        <end position="24"/>
    </location>
</feature>
<keyword evidence="2" id="KW-0378">Hydrolase</keyword>
<dbReference type="InterPro" id="IPR010321">
    <property type="entry name" value="DUF922"/>
</dbReference>
<proteinExistence type="predicted"/>
<dbReference type="AlphaFoldDB" id="A0A562NYW3"/>
<reference evidence="2 3" key="1">
    <citation type="journal article" date="2015" name="Stand. Genomic Sci.">
        <title>Genomic Encyclopedia of Bacterial and Archaeal Type Strains, Phase III: the genomes of soil and plant-associated and newly described type strains.</title>
        <authorList>
            <person name="Whitman W.B."/>
            <person name="Woyke T."/>
            <person name="Klenk H.P."/>
            <person name="Zhou Y."/>
            <person name="Lilburn T.G."/>
            <person name="Beck B.J."/>
            <person name="De Vos P."/>
            <person name="Vandamme P."/>
            <person name="Eisen J.A."/>
            <person name="Garrity G."/>
            <person name="Hugenholtz P."/>
            <person name="Kyrpides N.C."/>
        </authorList>
    </citation>
    <scope>NUCLEOTIDE SEQUENCE [LARGE SCALE GENOMIC DNA]</scope>
    <source>
        <strain evidence="2 3">CGMCC 1.2546</strain>
    </source>
</reference>
<evidence type="ECO:0000313" key="2">
    <source>
        <dbReference type="EMBL" id="TWI37394.1"/>
    </source>
</evidence>
<accession>A0A562NYW3</accession>
<dbReference type="GO" id="GO:0008233">
    <property type="term" value="F:peptidase activity"/>
    <property type="evidence" value="ECO:0007669"/>
    <property type="project" value="UniProtKB-KW"/>
</dbReference>
<evidence type="ECO:0000313" key="3">
    <source>
        <dbReference type="Proteomes" id="UP000317122"/>
    </source>
</evidence>
<keyword evidence="3" id="KW-1185">Reference proteome</keyword>
<dbReference type="EMBL" id="VLKT01000014">
    <property type="protein sequence ID" value="TWI37394.1"/>
    <property type="molecule type" value="Genomic_DNA"/>
</dbReference>
<feature type="chain" id="PRO_5021831463" evidence="1">
    <location>
        <begin position="25"/>
        <end position="201"/>
    </location>
</feature>
<dbReference type="Proteomes" id="UP000317122">
    <property type="component" value="Unassembled WGS sequence"/>
</dbReference>
<name>A0A562NYW3_9HYPH</name>
<evidence type="ECO:0000256" key="1">
    <source>
        <dbReference type="SAM" id="SignalP"/>
    </source>
</evidence>
<protein>
    <submittedName>
        <fullName evidence="2">Putative secreted Zn-dependent protease</fullName>
    </submittedName>
</protein>
<gene>
    <name evidence="2" type="ORF">IQ26_02677</name>
</gene>
<dbReference type="PIRSF" id="PIRSF010521">
    <property type="entry name" value="DUF922_bac"/>
    <property type="match status" value="1"/>
</dbReference>
<sequence length="201" mass="22402">MRLAVLTCLAAIGALCGFASSASADTKVLVKTRTYNISGTTGAALIEAMDRKGPKRHGFMTHAIALTAYTANWDLDISRDGGVCRLRQANGTLDLTYTLPHLASAATPALQKRWKRFFAGVRTHEHTHGRIARTMMRATEKSITGLEFADNWFCSKTHREARRRIKTVYAEYEAKQNAFDAREHRDGGHVEHLVDTLSRKQ</sequence>
<keyword evidence="1" id="KW-0732">Signal</keyword>
<comment type="caution">
    <text evidence="2">The sequence shown here is derived from an EMBL/GenBank/DDBJ whole genome shotgun (WGS) entry which is preliminary data.</text>
</comment>
<dbReference type="GO" id="GO:0006508">
    <property type="term" value="P:proteolysis"/>
    <property type="evidence" value="ECO:0007669"/>
    <property type="project" value="UniProtKB-KW"/>
</dbReference>
<dbReference type="RefSeq" id="WP_145717811.1">
    <property type="nucleotide sequence ID" value="NZ_BSPF01000025.1"/>
</dbReference>
<organism evidence="2 3">
    <name type="scientific">Mesorhizobium tianshanense</name>
    <dbReference type="NCBI Taxonomy" id="39844"/>
    <lineage>
        <taxon>Bacteria</taxon>
        <taxon>Pseudomonadati</taxon>
        <taxon>Pseudomonadota</taxon>
        <taxon>Alphaproteobacteria</taxon>
        <taxon>Hyphomicrobiales</taxon>
        <taxon>Phyllobacteriaceae</taxon>
        <taxon>Mesorhizobium</taxon>
    </lineage>
</organism>